<comment type="similarity">
    <text evidence="2">Belongs to the venom Kunitz-type family.</text>
</comment>
<dbReference type="SUPFAM" id="SSF57362">
    <property type="entry name" value="BPTI-like"/>
    <property type="match status" value="2"/>
</dbReference>
<dbReference type="InterPro" id="IPR050098">
    <property type="entry name" value="TFPI/VKTCI-like"/>
</dbReference>
<keyword evidence="6" id="KW-0812">Transmembrane</keyword>
<evidence type="ECO:0000256" key="6">
    <source>
        <dbReference type="SAM" id="Phobius"/>
    </source>
</evidence>
<evidence type="ECO:0000256" key="7">
    <source>
        <dbReference type="SAM" id="SignalP"/>
    </source>
</evidence>
<keyword evidence="5" id="KW-1015">Disulfide bond</keyword>
<dbReference type="CDD" id="cd22593">
    <property type="entry name" value="Kunitz_conkunitzin"/>
    <property type="match status" value="1"/>
</dbReference>
<accession>A0AAN8L662</accession>
<comment type="caution">
    <text evidence="9">The sequence shown here is derived from an EMBL/GenBank/DDBJ whole genome shotgun (WGS) entry which is preliminary data.</text>
</comment>
<dbReference type="Gene3D" id="4.10.410.10">
    <property type="entry name" value="Pancreatic trypsin inhibitor Kunitz domain"/>
    <property type="match status" value="2"/>
</dbReference>
<feature type="domain" description="BPTI/Kunitz inhibitor" evidence="8">
    <location>
        <begin position="94"/>
        <end position="144"/>
    </location>
</feature>
<keyword evidence="3" id="KW-0964">Secreted</keyword>
<dbReference type="Proteomes" id="UP001356427">
    <property type="component" value="Unassembled WGS sequence"/>
</dbReference>
<feature type="chain" id="PRO_5042885820" description="BPTI/Kunitz inhibitor domain-containing protein" evidence="7">
    <location>
        <begin position="21"/>
        <end position="212"/>
    </location>
</feature>
<dbReference type="AlphaFoldDB" id="A0AAN8L662"/>
<evidence type="ECO:0000256" key="5">
    <source>
        <dbReference type="ARBA" id="ARBA00023157"/>
    </source>
</evidence>
<feature type="transmembrane region" description="Helical" evidence="6">
    <location>
        <begin position="170"/>
        <end position="193"/>
    </location>
</feature>
<dbReference type="FunFam" id="4.10.410.10:FF:000020">
    <property type="entry name" value="Collagen, type VI, alpha 3"/>
    <property type="match status" value="1"/>
</dbReference>
<dbReference type="GO" id="GO:0005615">
    <property type="term" value="C:extracellular space"/>
    <property type="evidence" value="ECO:0007669"/>
    <property type="project" value="TreeGrafter"/>
</dbReference>
<dbReference type="PROSITE" id="PS00280">
    <property type="entry name" value="BPTI_KUNITZ_1"/>
    <property type="match status" value="1"/>
</dbReference>
<evidence type="ECO:0000256" key="1">
    <source>
        <dbReference type="ARBA" id="ARBA00004613"/>
    </source>
</evidence>
<keyword evidence="7" id="KW-0732">Signal</keyword>
<name>A0AAN8L662_9TELE</name>
<evidence type="ECO:0000256" key="2">
    <source>
        <dbReference type="ARBA" id="ARBA00008415"/>
    </source>
</evidence>
<dbReference type="InterPro" id="IPR036880">
    <property type="entry name" value="Kunitz_BPTI_sf"/>
</dbReference>
<evidence type="ECO:0000256" key="3">
    <source>
        <dbReference type="ARBA" id="ARBA00022525"/>
    </source>
</evidence>
<organism evidence="9 10">
    <name type="scientific">Coregonus suidteri</name>
    <dbReference type="NCBI Taxonomy" id="861788"/>
    <lineage>
        <taxon>Eukaryota</taxon>
        <taxon>Metazoa</taxon>
        <taxon>Chordata</taxon>
        <taxon>Craniata</taxon>
        <taxon>Vertebrata</taxon>
        <taxon>Euteleostomi</taxon>
        <taxon>Actinopterygii</taxon>
        <taxon>Neopterygii</taxon>
        <taxon>Teleostei</taxon>
        <taxon>Protacanthopterygii</taxon>
        <taxon>Salmoniformes</taxon>
        <taxon>Salmonidae</taxon>
        <taxon>Coregoninae</taxon>
        <taxon>Coregonus</taxon>
    </lineage>
</organism>
<keyword evidence="6" id="KW-0472">Membrane</keyword>
<dbReference type="EMBL" id="JAGTTL010000022">
    <property type="protein sequence ID" value="KAK6305338.1"/>
    <property type="molecule type" value="Genomic_DNA"/>
</dbReference>
<dbReference type="PROSITE" id="PS50279">
    <property type="entry name" value="BPTI_KUNITZ_2"/>
    <property type="match status" value="2"/>
</dbReference>
<keyword evidence="6" id="KW-1133">Transmembrane helix</keyword>
<keyword evidence="4" id="KW-0800">Toxin</keyword>
<sequence length="212" mass="23407">MANPLLNAFLLGVMLPIASSMEPFCSSKMDEGKAVEGKEDHQLRYYYDEGEDVCLPFFYKGLEGNQNRFNTDRQCMEACSAKFNETYPAAEAVCDLPVNHGSCFAMLVMYYYNTEERNCRIFHYGGCQGNGNRFETREQCQQTCMAKAGRLGGAVEPGPNPDESSTNAGLIVGILGGIVFAVAVISAIVLFVVQRKEKSRKGSEQVSTIEMN</sequence>
<protein>
    <recommendedName>
        <fullName evidence="8">BPTI/Kunitz inhibitor domain-containing protein</fullName>
    </recommendedName>
</protein>
<dbReference type="PRINTS" id="PR00759">
    <property type="entry name" value="BASICPTASE"/>
</dbReference>
<evidence type="ECO:0000259" key="8">
    <source>
        <dbReference type="PROSITE" id="PS50279"/>
    </source>
</evidence>
<evidence type="ECO:0000313" key="9">
    <source>
        <dbReference type="EMBL" id="KAK6305338.1"/>
    </source>
</evidence>
<gene>
    <name evidence="9" type="ORF">J4Q44_G00241180</name>
</gene>
<evidence type="ECO:0000313" key="10">
    <source>
        <dbReference type="Proteomes" id="UP001356427"/>
    </source>
</evidence>
<dbReference type="PANTHER" id="PTHR10083:SF217">
    <property type="entry name" value="BOOPHILIN-H2"/>
    <property type="match status" value="1"/>
</dbReference>
<comment type="subcellular location">
    <subcellularLocation>
        <location evidence="1">Secreted</location>
    </subcellularLocation>
</comment>
<dbReference type="InterPro" id="IPR020901">
    <property type="entry name" value="Prtase_inh_Kunz-CS"/>
</dbReference>
<proteinExistence type="inferred from homology"/>
<feature type="domain" description="BPTI/Kunitz inhibitor" evidence="8">
    <location>
        <begin position="25"/>
        <end position="79"/>
    </location>
</feature>
<dbReference type="CDD" id="cd00109">
    <property type="entry name" value="Kunitz-type"/>
    <property type="match status" value="1"/>
</dbReference>
<dbReference type="PANTHER" id="PTHR10083">
    <property type="entry name" value="KUNITZ-TYPE PROTEASE INHIBITOR-RELATED"/>
    <property type="match status" value="1"/>
</dbReference>
<keyword evidence="10" id="KW-1185">Reference proteome</keyword>
<feature type="signal peptide" evidence="7">
    <location>
        <begin position="1"/>
        <end position="20"/>
    </location>
</feature>
<reference evidence="9 10" key="1">
    <citation type="submission" date="2021-04" db="EMBL/GenBank/DDBJ databases">
        <authorList>
            <person name="De Guttry C."/>
            <person name="Zahm M."/>
            <person name="Klopp C."/>
            <person name="Cabau C."/>
            <person name="Louis A."/>
            <person name="Berthelot C."/>
            <person name="Parey E."/>
            <person name="Roest Crollius H."/>
            <person name="Montfort J."/>
            <person name="Robinson-Rechavi M."/>
            <person name="Bucao C."/>
            <person name="Bouchez O."/>
            <person name="Gislard M."/>
            <person name="Lluch J."/>
            <person name="Milhes M."/>
            <person name="Lampietro C."/>
            <person name="Lopez Roques C."/>
            <person name="Donnadieu C."/>
            <person name="Braasch I."/>
            <person name="Desvignes T."/>
            <person name="Postlethwait J."/>
            <person name="Bobe J."/>
            <person name="Wedekind C."/>
            <person name="Guiguen Y."/>
        </authorList>
    </citation>
    <scope>NUCLEOTIDE SEQUENCE [LARGE SCALE GENOMIC DNA]</scope>
    <source>
        <strain evidence="9">Cs_M1</strain>
        <tissue evidence="9">Blood</tissue>
    </source>
</reference>
<evidence type="ECO:0000256" key="4">
    <source>
        <dbReference type="ARBA" id="ARBA00022656"/>
    </source>
</evidence>
<dbReference type="InterPro" id="IPR002223">
    <property type="entry name" value="Kunitz_BPTI"/>
</dbReference>
<dbReference type="SMART" id="SM00131">
    <property type="entry name" value="KU"/>
    <property type="match status" value="2"/>
</dbReference>
<dbReference type="GO" id="GO:0004867">
    <property type="term" value="F:serine-type endopeptidase inhibitor activity"/>
    <property type="evidence" value="ECO:0007669"/>
    <property type="project" value="InterPro"/>
</dbReference>
<dbReference type="Pfam" id="PF00014">
    <property type="entry name" value="Kunitz_BPTI"/>
    <property type="match status" value="2"/>
</dbReference>